<accession>A0A5B7IKU3</accession>
<evidence type="ECO:0000313" key="2">
    <source>
        <dbReference type="Proteomes" id="UP000324222"/>
    </source>
</evidence>
<dbReference type="AlphaFoldDB" id="A0A5B7IKU3"/>
<dbReference type="EMBL" id="VSRR010065451">
    <property type="protein sequence ID" value="MPC84442.1"/>
    <property type="molecule type" value="Genomic_DNA"/>
</dbReference>
<evidence type="ECO:0000313" key="1">
    <source>
        <dbReference type="EMBL" id="MPC84442.1"/>
    </source>
</evidence>
<name>A0A5B7IKU3_PORTR</name>
<proteinExistence type="predicted"/>
<dbReference type="Proteomes" id="UP000324222">
    <property type="component" value="Unassembled WGS sequence"/>
</dbReference>
<comment type="caution">
    <text evidence="1">The sequence shown here is derived from an EMBL/GenBank/DDBJ whole genome shotgun (WGS) entry which is preliminary data.</text>
</comment>
<keyword evidence="2" id="KW-1185">Reference proteome</keyword>
<sequence>MFDWRRSSKTQWCFCATVLRYYAHIITELKASLESLQGSKQQAVEACEQQRLVAKSPASRHKIHGSAEE</sequence>
<reference evidence="1 2" key="1">
    <citation type="submission" date="2019-05" db="EMBL/GenBank/DDBJ databases">
        <title>Another draft genome of Portunus trituberculatus and its Hox gene families provides insights of decapod evolution.</title>
        <authorList>
            <person name="Jeong J.-H."/>
            <person name="Song I."/>
            <person name="Kim S."/>
            <person name="Choi T."/>
            <person name="Kim D."/>
            <person name="Ryu S."/>
            <person name="Kim W."/>
        </authorList>
    </citation>
    <scope>NUCLEOTIDE SEQUENCE [LARGE SCALE GENOMIC DNA]</scope>
    <source>
        <tissue evidence="1">Muscle</tissue>
    </source>
</reference>
<gene>
    <name evidence="1" type="ORF">E2C01_079180</name>
</gene>
<protein>
    <submittedName>
        <fullName evidence="1">Uncharacterized protein</fullName>
    </submittedName>
</protein>
<organism evidence="1 2">
    <name type="scientific">Portunus trituberculatus</name>
    <name type="common">Swimming crab</name>
    <name type="synonym">Neptunus trituberculatus</name>
    <dbReference type="NCBI Taxonomy" id="210409"/>
    <lineage>
        <taxon>Eukaryota</taxon>
        <taxon>Metazoa</taxon>
        <taxon>Ecdysozoa</taxon>
        <taxon>Arthropoda</taxon>
        <taxon>Crustacea</taxon>
        <taxon>Multicrustacea</taxon>
        <taxon>Malacostraca</taxon>
        <taxon>Eumalacostraca</taxon>
        <taxon>Eucarida</taxon>
        <taxon>Decapoda</taxon>
        <taxon>Pleocyemata</taxon>
        <taxon>Brachyura</taxon>
        <taxon>Eubrachyura</taxon>
        <taxon>Portunoidea</taxon>
        <taxon>Portunidae</taxon>
        <taxon>Portuninae</taxon>
        <taxon>Portunus</taxon>
    </lineage>
</organism>